<reference evidence="2" key="1">
    <citation type="submission" date="2024-04" db="EMBL/GenBank/DDBJ databases">
        <authorList>
            <person name="Shaw F."/>
            <person name="Minotto A."/>
        </authorList>
    </citation>
    <scope>NUCLEOTIDE SEQUENCE [LARGE SCALE GENOMIC DNA]</scope>
</reference>
<organism evidence="1 2">
    <name type="scientific">Somion occarium</name>
    <dbReference type="NCBI Taxonomy" id="3059160"/>
    <lineage>
        <taxon>Eukaryota</taxon>
        <taxon>Fungi</taxon>
        <taxon>Dikarya</taxon>
        <taxon>Basidiomycota</taxon>
        <taxon>Agaricomycotina</taxon>
        <taxon>Agaricomycetes</taxon>
        <taxon>Polyporales</taxon>
        <taxon>Cerrenaceae</taxon>
        <taxon>Somion</taxon>
    </lineage>
</organism>
<gene>
    <name evidence="1" type="ORF">GFSPODELE1_LOCUS5350</name>
</gene>
<protein>
    <submittedName>
        <fullName evidence="1">Uncharacterized protein</fullName>
    </submittedName>
</protein>
<accession>A0ABP1DDJ0</accession>
<sequence length="70" mass="7830">MRTVQVNSQPSLILHAEISPWSDTTTFICIHIVCRLQNIRLLLFKRLSPNLPSSPLIHTPSPILRGASSL</sequence>
<dbReference type="EMBL" id="OZ037946">
    <property type="protein sequence ID" value="CAL1705274.1"/>
    <property type="molecule type" value="Genomic_DNA"/>
</dbReference>
<proteinExistence type="predicted"/>
<evidence type="ECO:0000313" key="2">
    <source>
        <dbReference type="Proteomes" id="UP001497453"/>
    </source>
</evidence>
<keyword evidence="2" id="KW-1185">Reference proteome</keyword>
<evidence type="ECO:0000313" key="1">
    <source>
        <dbReference type="EMBL" id="CAL1705274.1"/>
    </source>
</evidence>
<name>A0ABP1DDJ0_9APHY</name>
<dbReference type="Proteomes" id="UP001497453">
    <property type="component" value="Chromosome 3"/>
</dbReference>